<dbReference type="EMBL" id="PVNS01000007">
    <property type="protein sequence ID" value="PRO65623.1"/>
    <property type="molecule type" value="Genomic_DNA"/>
</dbReference>
<dbReference type="RefSeq" id="WP_105959092.1">
    <property type="nucleotide sequence ID" value="NZ_PVNS01000007.1"/>
</dbReference>
<proteinExistence type="predicted"/>
<evidence type="ECO:0008006" key="3">
    <source>
        <dbReference type="Google" id="ProtNLM"/>
    </source>
</evidence>
<dbReference type="Proteomes" id="UP000243650">
    <property type="component" value="Unassembled WGS sequence"/>
</dbReference>
<protein>
    <recommendedName>
        <fullName evidence="3">DUF1641 domain-containing protein</fullName>
    </recommendedName>
</protein>
<organism evidence="1 2">
    <name type="scientific">Alkalicoccus urumqiensis</name>
    <name type="common">Bacillus urumqiensis</name>
    <dbReference type="NCBI Taxonomy" id="1548213"/>
    <lineage>
        <taxon>Bacteria</taxon>
        <taxon>Bacillati</taxon>
        <taxon>Bacillota</taxon>
        <taxon>Bacilli</taxon>
        <taxon>Bacillales</taxon>
        <taxon>Bacillaceae</taxon>
        <taxon>Alkalicoccus</taxon>
    </lineage>
</organism>
<reference evidence="1 2" key="1">
    <citation type="submission" date="2018-03" db="EMBL/GenBank/DDBJ databases">
        <title>Bacillus urumqiensis sp. nov., a moderately haloalkaliphilic bacterium isolated from a salt lake.</title>
        <authorList>
            <person name="Zhao B."/>
            <person name="Liao Z."/>
        </authorList>
    </citation>
    <scope>NUCLEOTIDE SEQUENCE [LARGE SCALE GENOMIC DNA]</scope>
    <source>
        <strain evidence="1 2">BZ-SZ-XJ18</strain>
    </source>
</reference>
<evidence type="ECO:0000313" key="2">
    <source>
        <dbReference type="Proteomes" id="UP000243650"/>
    </source>
</evidence>
<gene>
    <name evidence="1" type="ORF">C6I21_08860</name>
</gene>
<keyword evidence="2" id="KW-1185">Reference proteome</keyword>
<dbReference type="AlphaFoldDB" id="A0A2P6MH76"/>
<dbReference type="InterPro" id="IPR012440">
    <property type="entry name" value="DUF1641"/>
</dbReference>
<comment type="caution">
    <text evidence="1">The sequence shown here is derived from an EMBL/GenBank/DDBJ whole genome shotgun (WGS) entry which is preliminary data.</text>
</comment>
<dbReference type="OrthoDB" id="147801at2"/>
<dbReference type="Pfam" id="PF07849">
    <property type="entry name" value="DUF1641"/>
    <property type="match status" value="1"/>
</dbReference>
<name>A0A2P6MH76_ALKUR</name>
<dbReference type="PANTHER" id="PTHR38433">
    <property type="match status" value="1"/>
</dbReference>
<accession>A0A2P6MH76</accession>
<dbReference type="PANTHER" id="PTHR38433:SF1">
    <property type="entry name" value="DUF1641 DOMAIN-CONTAINING PROTEIN"/>
    <property type="match status" value="1"/>
</dbReference>
<sequence length="163" mass="18156">MAKPIRDIEPIPISKEQERENAINEILDKLADNQEAVHSTLDLIASLQKSGILHILTGLFSEGDKVLDVIVQEAAKEENTNAIRNLLLLGGTLGTINVKELEPLLLKINHGVARVAEDPDPDEKTGYVDLVKKLKDPQINRSLTVLFRFLEGMGEKTEQEERN</sequence>
<evidence type="ECO:0000313" key="1">
    <source>
        <dbReference type="EMBL" id="PRO65623.1"/>
    </source>
</evidence>